<reference evidence="6 7" key="1">
    <citation type="journal article" date="2019" name="Biochem. Eng. J.">
        <title>Metabolic engineering of the marine bacteria Neptunomonas concharum for the production of acetoin and meso-2,3-butanediol from acetate.</title>
        <authorList>
            <person name="Li W."/>
            <person name="Pu N."/>
            <person name="Liu C.-X."/>
            <person name="Yuan Q.-P."/>
            <person name="Li Z.-J."/>
        </authorList>
    </citation>
    <scope>NUCLEOTIDE SEQUENCE [LARGE SCALE GENOMIC DNA]</scope>
    <source>
        <strain evidence="6 7">JCM17730</strain>
    </source>
</reference>
<dbReference type="AlphaFoldDB" id="A0A5P1REU2"/>
<dbReference type="PANTHER" id="PTHR30537">
    <property type="entry name" value="HTH-TYPE TRANSCRIPTIONAL REGULATOR"/>
    <property type="match status" value="1"/>
</dbReference>
<dbReference type="GO" id="GO:0003700">
    <property type="term" value="F:DNA-binding transcription factor activity"/>
    <property type="evidence" value="ECO:0007669"/>
    <property type="project" value="InterPro"/>
</dbReference>
<protein>
    <submittedName>
        <fullName evidence="6">LysR family transcriptional regulator</fullName>
    </submittedName>
</protein>
<evidence type="ECO:0000256" key="4">
    <source>
        <dbReference type="ARBA" id="ARBA00023163"/>
    </source>
</evidence>
<dbReference type="Pfam" id="PF03466">
    <property type="entry name" value="LysR_substrate"/>
    <property type="match status" value="1"/>
</dbReference>
<evidence type="ECO:0000259" key="5">
    <source>
        <dbReference type="PROSITE" id="PS50931"/>
    </source>
</evidence>
<dbReference type="GO" id="GO:0006351">
    <property type="term" value="P:DNA-templated transcription"/>
    <property type="evidence" value="ECO:0007669"/>
    <property type="project" value="TreeGrafter"/>
</dbReference>
<keyword evidence="2" id="KW-0805">Transcription regulation</keyword>
<feature type="domain" description="HTH lysR-type" evidence="5">
    <location>
        <begin position="10"/>
        <end position="59"/>
    </location>
</feature>
<accession>A0A5P1REU2</accession>
<dbReference type="InterPro" id="IPR005119">
    <property type="entry name" value="LysR_subst-bd"/>
</dbReference>
<dbReference type="InterPro" id="IPR036388">
    <property type="entry name" value="WH-like_DNA-bd_sf"/>
</dbReference>
<dbReference type="FunFam" id="1.10.10.10:FF:000001">
    <property type="entry name" value="LysR family transcriptional regulator"/>
    <property type="match status" value="1"/>
</dbReference>
<dbReference type="FunFam" id="3.40.190.290:FF:000001">
    <property type="entry name" value="Transcriptional regulator, LysR family"/>
    <property type="match status" value="1"/>
</dbReference>
<dbReference type="InterPro" id="IPR058163">
    <property type="entry name" value="LysR-type_TF_proteobact-type"/>
</dbReference>
<comment type="similarity">
    <text evidence="1">Belongs to the LysR transcriptional regulatory family.</text>
</comment>
<gene>
    <name evidence="6" type="ORF">F0U83_14330</name>
</gene>
<evidence type="ECO:0000313" key="6">
    <source>
        <dbReference type="EMBL" id="QEQ97802.1"/>
    </source>
</evidence>
<dbReference type="SUPFAM" id="SSF46785">
    <property type="entry name" value="Winged helix' DNA-binding domain"/>
    <property type="match status" value="1"/>
</dbReference>
<name>A0A5P1REU2_9GAMM</name>
<dbReference type="EMBL" id="CP043869">
    <property type="protein sequence ID" value="QEQ97802.1"/>
    <property type="molecule type" value="Genomic_DNA"/>
</dbReference>
<dbReference type="Proteomes" id="UP000324760">
    <property type="component" value="Chromosome"/>
</dbReference>
<proteinExistence type="inferred from homology"/>
<dbReference type="InterPro" id="IPR000847">
    <property type="entry name" value="LysR_HTH_N"/>
</dbReference>
<dbReference type="Gene3D" id="3.40.190.290">
    <property type="match status" value="1"/>
</dbReference>
<evidence type="ECO:0000313" key="7">
    <source>
        <dbReference type="Proteomes" id="UP000324760"/>
    </source>
</evidence>
<dbReference type="KEGG" id="ncu:F0U83_14330"/>
<keyword evidence="7" id="KW-1185">Reference proteome</keyword>
<evidence type="ECO:0000256" key="2">
    <source>
        <dbReference type="ARBA" id="ARBA00023015"/>
    </source>
</evidence>
<dbReference type="Gene3D" id="1.10.10.10">
    <property type="entry name" value="Winged helix-like DNA-binding domain superfamily/Winged helix DNA-binding domain"/>
    <property type="match status" value="1"/>
</dbReference>
<dbReference type="Pfam" id="PF00126">
    <property type="entry name" value="HTH_1"/>
    <property type="match status" value="1"/>
</dbReference>
<dbReference type="GO" id="GO:0043565">
    <property type="term" value="F:sequence-specific DNA binding"/>
    <property type="evidence" value="ECO:0007669"/>
    <property type="project" value="TreeGrafter"/>
</dbReference>
<evidence type="ECO:0000256" key="3">
    <source>
        <dbReference type="ARBA" id="ARBA00023125"/>
    </source>
</evidence>
<dbReference type="PROSITE" id="PS50931">
    <property type="entry name" value="HTH_LYSR"/>
    <property type="match status" value="1"/>
</dbReference>
<organism evidence="6 7">
    <name type="scientific">Neptunomonas concharum</name>
    <dbReference type="NCBI Taxonomy" id="1031538"/>
    <lineage>
        <taxon>Bacteria</taxon>
        <taxon>Pseudomonadati</taxon>
        <taxon>Pseudomonadota</taxon>
        <taxon>Gammaproteobacteria</taxon>
        <taxon>Oceanospirillales</taxon>
        <taxon>Oceanospirillaceae</taxon>
        <taxon>Neptunomonas</taxon>
    </lineage>
</organism>
<keyword evidence="4" id="KW-0804">Transcription</keyword>
<evidence type="ECO:0000256" key="1">
    <source>
        <dbReference type="ARBA" id="ARBA00009437"/>
    </source>
</evidence>
<dbReference type="SUPFAM" id="SSF53850">
    <property type="entry name" value="Periplasmic binding protein-like II"/>
    <property type="match status" value="1"/>
</dbReference>
<dbReference type="InterPro" id="IPR036390">
    <property type="entry name" value="WH_DNA-bd_sf"/>
</dbReference>
<dbReference type="RefSeq" id="WP_138987917.1">
    <property type="nucleotide sequence ID" value="NZ_CP043869.1"/>
</dbReference>
<keyword evidence="3" id="KW-0238">DNA-binding</keyword>
<sequence>MLGWEGVTEFVAVVESGSFTGAAQRLEISVAQVSRQVSALEKRLACQLLHRTTRKVSVTEAGQLYYQYGRQVLDGLADAERAVSNLQSTPSGKIKMTAPNTYGETKIAPILNDFVAQYPEIELHCVFTNQKIDLIDGGFDVAIRLGRLEDSTLVAKRLGSRRQYVCASPAYISANGEPHLISELNRHNCLQGSLEYWRFQEKGQERNIKVSGKIHFNSGVALLDAALKGLGVVQLPDYYVQEYINNGQLSVVLQSFQTTDEGIWALYPKSKHLSSKIRRLVDFLGERLS</sequence>
<dbReference type="PANTHER" id="PTHR30537:SF10">
    <property type="entry name" value="TRANSCRIPTIONAL REGULATOR-RELATED"/>
    <property type="match status" value="1"/>
</dbReference>
<dbReference type="OrthoDB" id="9815676at2"/>